<proteinExistence type="inferred from homology"/>
<evidence type="ECO:0000256" key="3">
    <source>
        <dbReference type="ARBA" id="ARBA00022475"/>
    </source>
</evidence>
<dbReference type="CDD" id="cd06261">
    <property type="entry name" value="TM_PBP2"/>
    <property type="match status" value="1"/>
</dbReference>
<dbReference type="Pfam" id="PF00528">
    <property type="entry name" value="BPD_transp_1"/>
    <property type="match status" value="1"/>
</dbReference>
<keyword evidence="4 7" id="KW-0812">Transmembrane</keyword>
<evidence type="ECO:0000256" key="1">
    <source>
        <dbReference type="ARBA" id="ARBA00004651"/>
    </source>
</evidence>
<dbReference type="EMBL" id="QGUI02000026">
    <property type="protein sequence ID" value="MFO7191368.1"/>
    <property type="molecule type" value="Genomic_DNA"/>
</dbReference>
<feature type="transmembrane region" description="Helical" evidence="7">
    <location>
        <begin position="138"/>
        <end position="160"/>
    </location>
</feature>
<reference evidence="10" key="1">
    <citation type="submission" date="2018-05" db="EMBL/GenBank/DDBJ databases">
        <authorList>
            <person name="Lanie J.A."/>
            <person name="Ng W.-L."/>
            <person name="Kazmierczak K.M."/>
            <person name="Andrzejewski T.M."/>
            <person name="Davidsen T.M."/>
            <person name="Wayne K.J."/>
            <person name="Tettelin H."/>
            <person name="Glass J.I."/>
            <person name="Rusch D."/>
            <person name="Podicherti R."/>
            <person name="Tsui H.-C.T."/>
            <person name="Winkler M.E."/>
        </authorList>
    </citation>
    <scope>NUCLEOTIDE SEQUENCE</scope>
    <source>
        <strain evidence="10">ZC4RG45</strain>
    </source>
</reference>
<keyword evidence="5 7" id="KW-1133">Transmembrane helix</keyword>
<feature type="transmembrane region" description="Helical" evidence="7">
    <location>
        <begin position="241"/>
        <end position="266"/>
    </location>
</feature>
<comment type="caution">
    <text evidence="10">The sequence shown here is derived from an EMBL/GenBank/DDBJ whole genome shotgun (WGS) entry which is preliminary data.</text>
</comment>
<evidence type="ECO:0000313" key="11">
    <source>
        <dbReference type="Proteomes" id="UP000249324"/>
    </source>
</evidence>
<evidence type="ECO:0000313" key="10">
    <source>
        <dbReference type="EMBL" id="PZN01001.1"/>
    </source>
</evidence>
<dbReference type="GO" id="GO:0006865">
    <property type="term" value="P:amino acid transport"/>
    <property type="evidence" value="ECO:0007669"/>
    <property type="project" value="TreeGrafter"/>
</dbReference>
<dbReference type="InterPro" id="IPR035906">
    <property type="entry name" value="MetI-like_sf"/>
</dbReference>
<comment type="subcellular location">
    <subcellularLocation>
        <location evidence="1 7">Cell membrane</location>
        <topology evidence="1 7">Multi-pass membrane protein</topology>
    </subcellularLocation>
</comment>
<reference evidence="9 11" key="3">
    <citation type="journal article" date="2021" name="BMC Genomics">
        <title>Genome-resolved metagenome and metatranscriptome analyses of thermophilic composting reveal key bacterial players and their metabolic interactions.</title>
        <authorList>
            <person name="Braga L.P.P."/>
            <person name="Pereira R.V."/>
            <person name="Martins L.F."/>
            <person name="Moura L.M.S."/>
            <person name="Sanchez F.B."/>
            <person name="Patane J.S.L."/>
            <person name="da Silva A.M."/>
            <person name="Setubal J.C."/>
        </authorList>
    </citation>
    <scope>NUCLEOTIDE SEQUENCE [LARGE SCALE GENOMIC DNA]</scope>
    <source>
        <strain evidence="9">ZC4RG45</strain>
    </source>
</reference>
<feature type="transmembrane region" description="Helical" evidence="7">
    <location>
        <begin position="74"/>
        <end position="94"/>
    </location>
</feature>
<feature type="transmembrane region" description="Helical" evidence="7">
    <location>
        <begin position="21"/>
        <end position="39"/>
    </location>
</feature>
<dbReference type="SUPFAM" id="SSF161098">
    <property type="entry name" value="MetI-like"/>
    <property type="match status" value="1"/>
</dbReference>
<dbReference type="Gene3D" id="1.10.3720.10">
    <property type="entry name" value="MetI-like"/>
    <property type="match status" value="1"/>
</dbReference>
<keyword evidence="2 7" id="KW-0813">Transport</keyword>
<dbReference type="InterPro" id="IPR000515">
    <property type="entry name" value="MetI-like"/>
</dbReference>
<dbReference type="InterPro" id="IPR010065">
    <property type="entry name" value="AA_ABC_transptr_permease_3TM"/>
</dbReference>
<evidence type="ECO:0000256" key="2">
    <source>
        <dbReference type="ARBA" id="ARBA00022448"/>
    </source>
</evidence>
<dbReference type="NCBIfam" id="TIGR01726">
    <property type="entry name" value="HEQRo_perm_3TM"/>
    <property type="match status" value="1"/>
</dbReference>
<evidence type="ECO:0000256" key="6">
    <source>
        <dbReference type="ARBA" id="ARBA00023136"/>
    </source>
</evidence>
<evidence type="ECO:0000256" key="4">
    <source>
        <dbReference type="ARBA" id="ARBA00022692"/>
    </source>
</evidence>
<feature type="domain" description="ABC transmembrane type-1" evidence="8">
    <location>
        <begin position="70"/>
        <end position="263"/>
    </location>
</feature>
<gene>
    <name evidence="9" type="ORF">DIU77_003910</name>
    <name evidence="10" type="ORF">DIU77_02030</name>
</gene>
<dbReference type="InterPro" id="IPR043429">
    <property type="entry name" value="ArtM/GltK/GlnP/TcyL/YhdX-like"/>
</dbReference>
<sequence length="308" mass="33643">MTQQASVLYDAPGPRARQRNVVYTVLFVAAVVAAAWWLLDQLAERNQLDAQNWTPLLEAGVWTDFFLPGLLNTLQAAFLSILIALPVGVLLGIGRLSQHAWIRWPAAVWVEFFRATPVLILMLFARELYRLTGVDTDILPLYAVVTGLVLYNASVLAEVVRAGIVSLPRGQSEAAEALGLRRSQVMTSVLLPQAITAMLPAIVSQLVVIVKDTALGGVVIRFEDVMAQFRPLPTSDYRPSVLATLTAIAVIFLVLNSILTTFANWLEKWLRQRKKGTGTVVTADLMEEQAPGVRLEDTEAGAAGKDKG</sequence>
<keyword evidence="3" id="KW-1003">Cell membrane</keyword>
<dbReference type="PROSITE" id="PS50928">
    <property type="entry name" value="ABC_TM1"/>
    <property type="match status" value="1"/>
</dbReference>
<dbReference type="GO" id="GO:0022857">
    <property type="term" value="F:transmembrane transporter activity"/>
    <property type="evidence" value="ECO:0007669"/>
    <property type="project" value="InterPro"/>
</dbReference>
<dbReference type="AlphaFoldDB" id="A0A2W4JPW2"/>
<dbReference type="GO" id="GO:0043190">
    <property type="term" value="C:ATP-binding cassette (ABC) transporter complex"/>
    <property type="evidence" value="ECO:0007669"/>
    <property type="project" value="InterPro"/>
</dbReference>
<feature type="transmembrane region" description="Helical" evidence="7">
    <location>
        <begin position="106"/>
        <end position="126"/>
    </location>
</feature>
<evidence type="ECO:0000256" key="7">
    <source>
        <dbReference type="RuleBase" id="RU363032"/>
    </source>
</evidence>
<dbReference type="PANTHER" id="PTHR30614:SF21">
    <property type="entry name" value="AMINO ACID ABC TRANSPORTER PERMEASE"/>
    <property type="match status" value="1"/>
</dbReference>
<dbReference type="PANTHER" id="PTHR30614">
    <property type="entry name" value="MEMBRANE COMPONENT OF AMINO ACID ABC TRANSPORTER"/>
    <property type="match status" value="1"/>
</dbReference>
<dbReference type="EMBL" id="QGUI01000043">
    <property type="protein sequence ID" value="PZN01001.1"/>
    <property type="molecule type" value="Genomic_DNA"/>
</dbReference>
<evidence type="ECO:0000256" key="5">
    <source>
        <dbReference type="ARBA" id="ARBA00022989"/>
    </source>
</evidence>
<dbReference type="STRING" id="1111738.GCA_000427905_00762"/>
<evidence type="ECO:0000259" key="8">
    <source>
        <dbReference type="PROSITE" id="PS50928"/>
    </source>
</evidence>
<evidence type="ECO:0000313" key="9">
    <source>
        <dbReference type="EMBL" id="MFO7191368.1"/>
    </source>
</evidence>
<reference evidence="9" key="2">
    <citation type="submission" date="2018-05" db="EMBL/GenBank/DDBJ databases">
        <authorList>
            <person name="Moura L."/>
            <person name="Setubal J.C."/>
        </authorList>
    </citation>
    <scope>NUCLEOTIDE SEQUENCE</scope>
    <source>
        <strain evidence="9">ZC4RG45</strain>
    </source>
</reference>
<name>A0A2W4JPW2_9PSEU</name>
<organism evidence="10">
    <name type="scientific">Thermocrispum agreste</name>
    <dbReference type="NCBI Taxonomy" id="37925"/>
    <lineage>
        <taxon>Bacteria</taxon>
        <taxon>Bacillati</taxon>
        <taxon>Actinomycetota</taxon>
        <taxon>Actinomycetes</taxon>
        <taxon>Pseudonocardiales</taxon>
        <taxon>Pseudonocardiaceae</taxon>
        <taxon>Thermocrispum</taxon>
    </lineage>
</organism>
<comment type="similarity">
    <text evidence="7">Belongs to the binding-protein-dependent transport system permease family.</text>
</comment>
<feature type="transmembrane region" description="Helical" evidence="7">
    <location>
        <begin position="189"/>
        <end position="210"/>
    </location>
</feature>
<protein>
    <submittedName>
        <fullName evidence="10">Amino acid ABC transporter permease</fullName>
    </submittedName>
</protein>
<dbReference type="Proteomes" id="UP000249324">
    <property type="component" value="Unassembled WGS sequence"/>
</dbReference>
<accession>A0A2W4JPW2</accession>
<reference evidence="9" key="4">
    <citation type="submission" date="2023-08" db="EMBL/GenBank/DDBJ databases">
        <authorList>
            <person name="Guima S.E.S."/>
            <person name="Martins L.F."/>
            <person name="Silva A.M."/>
            <person name="Setubal J.C."/>
        </authorList>
    </citation>
    <scope>NUCLEOTIDE SEQUENCE</scope>
    <source>
        <strain evidence="9">ZC4RG45</strain>
    </source>
</reference>
<keyword evidence="6 7" id="KW-0472">Membrane</keyword>